<dbReference type="Gramene" id="OMO49473">
    <property type="protein sequence ID" value="OMO49473"/>
    <property type="gene ID" value="CCACVL1_30988"/>
</dbReference>
<evidence type="ECO:0000256" key="1">
    <source>
        <dbReference type="SAM" id="MobiDB-lite"/>
    </source>
</evidence>
<dbReference type="EMBL" id="AWWV01016475">
    <property type="protein sequence ID" value="OMO49473.1"/>
    <property type="molecule type" value="Genomic_DNA"/>
</dbReference>
<evidence type="ECO:0000313" key="3">
    <source>
        <dbReference type="Proteomes" id="UP000188268"/>
    </source>
</evidence>
<sequence length="20" mass="2394">MESQQPRPKKDPLRPKCQRA</sequence>
<protein>
    <submittedName>
        <fullName evidence="2">Uncharacterized protein</fullName>
    </submittedName>
</protein>
<reference evidence="2 3" key="1">
    <citation type="submission" date="2013-09" db="EMBL/GenBank/DDBJ databases">
        <title>Corchorus capsularis genome sequencing.</title>
        <authorList>
            <person name="Alam M."/>
            <person name="Haque M.S."/>
            <person name="Islam M.S."/>
            <person name="Emdad E.M."/>
            <person name="Islam M.M."/>
            <person name="Ahmed B."/>
            <person name="Halim A."/>
            <person name="Hossen Q.M.M."/>
            <person name="Hossain M.Z."/>
            <person name="Ahmed R."/>
            <person name="Khan M.M."/>
            <person name="Islam R."/>
            <person name="Rashid M.M."/>
            <person name="Khan S.A."/>
            <person name="Rahman M.S."/>
            <person name="Alam M."/>
        </authorList>
    </citation>
    <scope>NUCLEOTIDE SEQUENCE [LARGE SCALE GENOMIC DNA]</scope>
    <source>
        <strain evidence="3">cv. CVL-1</strain>
        <tissue evidence="2">Whole seedling</tissue>
    </source>
</reference>
<dbReference type="Proteomes" id="UP000188268">
    <property type="component" value="Unassembled WGS sequence"/>
</dbReference>
<accession>A0A1R3FUD9</accession>
<organism evidence="2 3">
    <name type="scientific">Corchorus capsularis</name>
    <name type="common">Jute</name>
    <dbReference type="NCBI Taxonomy" id="210143"/>
    <lineage>
        <taxon>Eukaryota</taxon>
        <taxon>Viridiplantae</taxon>
        <taxon>Streptophyta</taxon>
        <taxon>Embryophyta</taxon>
        <taxon>Tracheophyta</taxon>
        <taxon>Spermatophyta</taxon>
        <taxon>Magnoliopsida</taxon>
        <taxon>eudicotyledons</taxon>
        <taxon>Gunneridae</taxon>
        <taxon>Pentapetalae</taxon>
        <taxon>rosids</taxon>
        <taxon>malvids</taxon>
        <taxon>Malvales</taxon>
        <taxon>Malvaceae</taxon>
        <taxon>Grewioideae</taxon>
        <taxon>Apeibeae</taxon>
        <taxon>Corchorus</taxon>
    </lineage>
</organism>
<evidence type="ECO:0000313" key="2">
    <source>
        <dbReference type="EMBL" id="OMO49473.1"/>
    </source>
</evidence>
<proteinExistence type="predicted"/>
<feature type="non-terminal residue" evidence="2">
    <location>
        <position position="20"/>
    </location>
</feature>
<feature type="region of interest" description="Disordered" evidence="1">
    <location>
        <begin position="1"/>
        <end position="20"/>
    </location>
</feature>
<dbReference type="AlphaFoldDB" id="A0A1R3FUD9"/>
<name>A0A1R3FUD9_COCAP</name>
<gene>
    <name evidence="2" type="ORF">CCACVL1_30988</name>
</gene>
<keyword evidence="3" id="KW-1185">Reference proteome</keyword>
<comment type="caution">
    <text evidence="2">The sequence shown here is derived from an EMBL/GenBank/DDBJ whole genome shotgun (WGS) entry which is preliminary data.</text>
</comment>